<evidence type="ECO:0000313" key="3">
    <source>
        <dbReference type="EMBL" id="MFN2974700.1"/>
    </source>
</evidence>
<comment type="caution">
    <text evidence="3">The sequence shown here is derived from an EMBL/GenBank/DDBJ whole genome shotgun (WGS) entry which is preliminary data.</text>
</comment>
<dbReference type="InterPro" id="IPR050126">
    <property type="entry name" value="Ap4A_hydrolase"/>
</dbReference>
<dbReference type="SUPFAM" id="SSF56300">
    <property type="entry name" value="Metallo-dependent phosphatases"/>
    <property type="match status" value="1"/>
</dbReference>
<reference evidence="3 4" key="1">
    <citation type="submission" date="2024-12" db="EMBL/GenBank/DDBJ databases">
        <authorList>
            <person name="Lee Y."/>
        </authorList>
    </citation>
    <scope>NUCLEOTIDE SEQUENCE [LARGE SCALE GENOMIC DNA]</scope>
    <source>
        <strain evidence="3 4">03SUJ4</strain>
    </source>
</reference>
<dbReference type="InterPro" id="IPR011152">
    <property type="entry name" value="Pesterase_MJ0912"/>
</dbReference>
<accession>A0ABW9KJM6</accession>
<gene>
    <name evidence="3" type="ORF">ACK2TP_02905</name>
</gene>
<dbReference type="CDD" id="cd00838">
    <property type="entry name" value="MPP_superfamily"/>
    <property type="match status" value="1"/>
</dbReference>
<sequence>MRALVLSDIHGNMEALEAVLAAAPPHDAVWNLGDVVGYGGSPNECVAAVRLIAGASVRGNHDRVCSGLLPPTHFNPTARQAVEWTSGVLSQESRTWLEELPEGPVVPPQSSSVISHGSPDGEDIYVLNIRDAWGPLQTSQHRVTLFGHTHVQGGFHARGKEWLRIQPVNGNGSSRWTLPLLGDGTRYMINPGSVGQPRDGDWRAAFAVVDEEANEVTFYREPYDLARAQGHILLAGLPERLALRLREGR</sequence>
<dbReference type="PIRSF" id="PIRSF000883">
    <property type="entry name" value="Pesterase_MJ0912"/>
    <property type="match status" value="1"/>
</dbReference>
<dbReference type="InterPro" id="IPR024654">
    <property type="entry name" value="Calcineurin-like_PHP_lpxH"/>
</dbReference>
<dbReference type="PANTHER" id="PTHR42850">
    <property type="entry name" value="METALLOPHOSPHOESTERASE"/>
    <property type="match status" value="1"/>
</dbReference>
<proteinExistence type="inferred from homology"/>
<name>A0ABW9KJM6_9BACT</name>
<dbReference type="RefSeq" id="WP_263413742.1">
    <property type="nucleotide sequence ID" value="NZ_BAABBH010000001.1"/>
</dbReference>
<dbReference type="Pfam" id="PF12850">
    <property type="entry name" value="Metallophos_2"/>
    <property type="match status" value="1"/>
</dbReference>
<organism evidence="3 4">
    <name type="scientific">Terriglobus aquaticus</name>
    <dbReference type="NCBI Taxonomy" id="940139"/>
    <lineage>
        <taxon>Bacteria</taxon>
        <taxon>Pseudomonadati</taxon>
        <taxon>Acidobacteriota</taxon>
        <taxon>Terriglobia</taxon>
        <taxon>Terriglobales</taxon>
        <taxon>Acidobacteriaceae</taxon>
        <taxon>Terriglobus</taxon>
    </lineage>
</organism>
<evidence type="ECO:0000259" key="2">
    <source>
        <dbReference type="Pfam" id="PF12850"/>
    </source>
</evidence>
<feature type="domain" description="Calcineurin-like phosphoesterase" evidence="2">
    <location>
        <begin position="1"/>
        <end position="212"/>
    </location>
</feature>
<evidence type="ECO:0000313" key="4">
    <source>
        <dbReference type="Proteomes" id="UP001634747"/>
    </source>
</evidence>
<dbReference type="PANTHER" id="PTHR42850:SF2">
    <property type="entry name" value="BLL5683 PROTEIN"/>
    <property type="match status" value="1"/>
</dbReference>
<protein>
    <submittedName>
        <fullName evidence="3">Metallophosphoesterase family protein</fullName>
    </submittedName>
</protein>
<dbReference type="Proteomes" id="UP001634747">
    <property type="component" value="Unassembled WGS sequence"/>
</dbReference>
<dbReference type="EMBL" id="JBJYXY010000001">
    <property type="protein sequence ID" value="MFN2974700.1"/>
    <property type="molecule type" value="Genomic_DNA"/>
</dbReference>
<dbReference type="Gene3D" id="3.60.21.10">
    <property type="match status" value="1"/>
</dbReference>
<evidence type="ECO:0000256" key="1">
    <source>
        <dbReference type="ARBA" id="ARBA00008950"/>
    </source>
</evidence>
<dbReference type="InterPro" id="IPR029052">
    <property type="entry name" value="Metallo-depent_PP-like"/>
</dbReference>
<comment type="similarity">
    <text evidence="1">Belongs to the metallophosphoesterase superfamily. YfcE family.</text>
</comment>
<keyword evidence="4" id="KW-1185">Reference proteome</keyword>